<dbReference type="EMBL" id="PTIY01000018">
    <property type="protein sequence ID" value="PPK65979.1"/>
    <property type="molecule type" value="Genomic_DNA"/>
</dbReference>
<evidence type="ECO:0000313" key="1">
    <source>
        <dbReference type="EMBL" id="PPK65979.1"/>
    </source>
</evidence>
<dbReference type="AlphaFoldDB" id="A0A2S6GL77"/>
<evidence type="ECO:0000313" key="2">
    <source>
        <dbReference type="Proteomes" id="UP000238071"/>
    </source>
</evidence>
<dbReference type="OrthoDB" id="71604at2"/>
<accession>A0A2S6GL77</accession>
<comment type="caution">
    <text evidence="1">The sequence shown here is derived from an EMBL/GenBank/DDBJ whole genome shotgun (WGS) entry which is preliminary data.</text>
</comment>
<reference evidence="1 2" key="1">
    <citation type="submission" date="2018-02" db="EMBL/GenBank/DDBJ databases">
        <title>Subsurface microbial communities from deep shales in Ohio and West Virginia, USA.</title>
        <authorList>
            <person name="Wrighton K."/>
        </authorList>
    </citation>
    <scope>NUCLEOTIDE SEQUENCE [LARGE SCALE GENOMIC DNA]</scope>
    <source>
        <strain evidence="1 2">OWC-G53F</strain>
    </source>
</reference>
<protein>
    <submittedName>
        <fullName evidence="1">Putative zinc-or iron-chelating protein</fullName>
    </submittedName>
</protein>
<gene>
    <name evidence="1" type="ORF">B0F88_11811</name>
</gene>
<proteinExistence type="predicted"/>
<dbReference type="InterPro" id="IPR005358">
    <property type="entry name" value="Puta_zinc/iron-chelating_dom"/>
</dbReference>
<keyword evidence="2" id="KW-1185">Reference proteome</keyword>
<dbReference type="Proteomes" id="UP000238071">
    <property type="component" value="Unassembled WGS sequence"/>
</dbReference>
<sequence length="208" mass="23794">MDTTTTSKEFIELERQTEKASLFTHTVLTEQITRQNQSDAFLYGLIDYLTQKGIVLPDELQAVVASVKEEIIEKKEFASLGVAVRVDGENDASAFVPVNCNERMPICKGMCCKLSFALSVEEIESGLLKWELGKPYHIRHQSNGYCCHINNEQHCSVYGSRPSICRKYSCAKDTRIWTDFDNMILNQEWIDAHLSIEKLQLTEVYMKQ</sequence>
<dbReference type="Pfam" id="PF03692">
    <property type="entry name" value="CxxCxxCC"/>
    <property type="match status" value="1"/>
</dbReference>
<name>A0A2S6GL77_9GAMM</name>
<dbReference type="RefSeq" id="WP_104425087.1">
    <property type="nucleotide sequence ID" value="NZ_PTIY01000018.1"/>
</dbReference>
<organism evidence="1 2">
    <name type="scientific">Methylobacter tundripaludum</name>
    <dbReference type="NCBI Taxonomy" id="173365"/>
    <lineage>
        <taxon>Bacteria</taxon>
        <taxon>Pseudomonadati</taxon>
        <taxon>Pseudomonadota</taxon>
        <taxon>Gammaproteobacteria</taxon>
        <taxon>Methylococcales</taxon>
        <taxon>Methylococcaceae</taxon>
        <taxon>Methylobacter</taxon>
    </lineage>
</organism>